<proteinExistence type="predicted"/>
<protein>
    <submittedName>
        <fullName evidence="2">Uncharacterized protein</fullName>
    </submittedName>
</protein>
<feature type="compositionally biased region" description="Polar residues" evidence="1">
    <location>
        <begin position="56"/>
        <end position="80"/>
    </location>
</feature>
<dbReference type="AlphaFoldDB" id="M2TGU9"/>
<evidence type="ECO:0000256" key="1">
    <source>
        <dbReference type="SAM" id="MobiDB-lite"/>
    </source>
</evidence>
<dbReference type="Proteomes" id="UP000016934">
    <property type="component" value="Unassembled WGS sequence"/>
</dbReference>
<dbReference type="RefSeq" id="XP_007696057.1">
    <property type="nucleotide sequence ID" value="XM_007697867.1"/>
</dbReference>
<evidence type="ECO:0000313" key="2">
    <source>
        <dbReference type="EMBL" id="EMD68456.1"/>
    </source>
</evidence>
<sequence length="102" mass="11405">MWTAAFYLEGQQERHPHTPFLPTSIHPCPNTNTKRISQTCPPPTTPTPLYLTPSPAQTSNRGSTSCYIPPATKSQTPHRTPYTCTLFLNVTPKNRPNSNTLR</sequence>
<reference evidence="3" key="2">
    <citation type="journal article" date="2013" name="PLoS Genet.">
        <title>Comparative genome structure, secondary metabolite, and effector coding capacity across Cochliobolus pathogens.</title>
        <authorList>
            <person name="Condon B.J."/>
            <person name="Leng Y."/>
            <person name="Wu D."/>
            <person name="Bushley K.E."/>
            <person name="Ohm R.A."/>
            <person name="Otillar R."/>
            <person name="Martin J."/>
            <person name="Schackwitz W."/>
            <person name="Grimwood J."/>
            <person name="MohdZainudin N."/>
            <person name="Xue C."/>
            <person name="Wang R."/>
            <person name="Manning V.A."/>
            <person name="Dhillon B."/>
            <person name="Tu Z.J."/>
            <person name="Steffenson B.J."/>
            <person name="Salamov A."/>
            <person name="Sun H."/>
            <person name="Lowry S."/>
            <person name="LaButti K."/>
            <person name="Han J."/>
            <person name="Copeland A."/>
            <person name="Lindquist E."/>
            <person name="Barry K."/>
            <person name="Schmutz J."/>
            <person name="Baker S.E."/>
            <person name="Ciuffetti L.M."/>
            <person name="Grigoriev I.V."/>
            <person name="Zhong S."/>
            <person name="Turgeon B.G."/>
        </authorList>
    </citation>
    <scope>NUCLEOTIDE SEQUENCE [LARGE SCALE GENOMIC DNA]</scope>
    <source>
        <strain evidence="3">ND90Pr / ATCC 201652</strain>
    </source>
</reference>
<dbReference type="GeneID" id="19135655"/>
<dbReference type="EMBL" id="KB445638">
    <property type="protein sequence ID" value="EMD68456.1"/>
    <property type="molecule type" value="Genomic_DNA"/>
</dbReference>
<evidence type="ECO:0000313" key="3">
    <source>
        <dbReference type="Proteomes" id="UP000016934"/>
    </source>
</evidence>
<accession>M2TGU9</accession>
<gene>
    <name evidence="2" type="ORF">COCSADRAFT_272929</name>
</gene>
<reference evidence="2 3" key="1">
    <citation type="journal article" date="2012" name="PLoS Pathog.">
        <title>Diverse lifestyles and strategies of plant pathogenesis encoded in the genomes of eighteen Dothideomycetes fungi.</title>
        <authorList>
            <person name="Ohm R.A."/>
            <person name="Feau N."/>
            <person name="Henrissat B."/>
            <person name="Schoch C.L."/>
            <person name="Horwitz B.A."/>
            <person name="Barry K.W."/>
            <person name="Condon B.J."/>
            <person name="Copeland A.C."/>
            <person name="Dhillon B."/>
            <person name="Glaser F."/>
            <person name="Hesse C.N."/>
            <person name="Kosti I."/>
            <person name="LaButti K."/>
            <person name="Lindquist E.A."/>
            <person name="Lucas S."/>
            <person name="Salamov A.A."/>
            <person name="Bradshaw R.E."/>
            <person name="Ciuffetti L."/>
            <person name="Hamelin R.C."/>
            <person name="Kema G.H.J."/>
            <person name="Lawrence C."/>
            <person name="Scott J.A."/>
            <person name="Spatafora J.W."/>
            <person name="Turgeon B.G."/>
            <person name="de Wit P.J.G.M."/>
            <person name="Zhong S."/>
            <person name="Goodwin S.B."/>
            <person name="Grigoriev I.V."/>
        </authorList>
    </citation>
    <scope>NUCLEOTIDE SEQUENCE [LARGE SCALE GENOMIC DNA]</scope>
    <source>
        <strain evidence="3">ND90Pr / ATCC 201652</strain>
    </source>
</reference>
<dbReference type="HOGENOM" id="CLU_2277261_0_0_1"/>
<name>M2TGU9_COCSN</name>
<dbReference type="KEGG" id="bsc:COCSADRAFT_272929"/>
<keyword evidence="3" id="KW-1185">Reference proteome</keyword>
<organism evidence="2 3">
    <name type="scientific">Cochliobolus sativus (strain ND90Pr / ATCC 201652)</name>
    <name type="common">Common root rot and spot blotch fungus</name>
    <name type="synonym">Bipolaris sorokiniana</name>
    <dbReference type="NCBI Taxonomy" id="665912"/>
    <lineage>
        <taxon>Eukaryota</taxon>
        <taxon>Fungi</taxon>
        <taxon>Dikarya</taxon>
        <taxon>Ascomycota</taxon>
        <taxon>Pezizomycotina</taxon>
        <taxon>Dothideomycetes</taxon>
        <taxon>Pleosporomycetidae</taxon>
        <taxon>Pleosporales</taxon>
        <taxon>Pleosporineae</taxon>
        <taxon>Pleosporaceae</taxon>
        <taxon>Bipolaris</taxon>
    </lineage>
</organism>
<feature type="region of interest" description="Disordered" evidence="1">
    <location>
        <begin position="31"/>
        <end position="80"/>
    </location>
</feature>